<dbReference type="EMBL" id="CP131061">
    <property type="protein sequence ID" value="WNY26704.1"/>
    <property type="molecule type" value="Genomic_DNA"/>
</dbReference>
<evidence type="ECO:0000313" key="2">
    <source>
        <dbReference type="EMBL" id="WNY26704.1"/>
    </source>
</evidence>
<dbReference type="Proteomes" id="UP001304970">
    <property type="component" value="Chromosome"/>
</dbReference>
<dbReference type="AlphaFoldDB" id="A0AA96ZVH2"/>
<feature type="region of interest" description="Disordered" evidence="1">
    <location>
        <begin position="86"/>
        <end position="108"/>
    </location>
</feature>
<evidence type="ECO:0000313" key="3">
    <source>
        <dbReference type="Proteomes" id="UP001304970"/>
    </source>
</evidence>
<protein>
    <submittedName>
        <fullName evidence="2">Uncharacterized protein</fullName>
    </submittedName>
</protein>
<accession>A0AA96ZVH2</accession>
<proteinExistence type="predicted"/>
<sequence length="259" mass="29943">MQEHINLSVEIFDLLKDGRQLSISGITRELKKRGIHEHRLIVTGYLRALNDLKRLNEFDLSPSKIYTLPSQMKLDPEISPFQTEENLKKAAASGQNSQNLPDEIDFSESDEKIERDDIENEVQPDEKDIHPDIYRIVEAKISHLTPAVRLETAVYLYTTLFERPCFETELAATGIDPHQISRYFNGTDLLAYKSKTDKKYYDDFLEIPRGTQAFEIHIEKLDLDFLIRTIKILNSILKDEIDVSKLVSKKSTKSLLDFQ</sequence>
<evidence type="ECO:0000256" key="1">
    <source>
        <dbReference type="SAM" id="MobiDB-lite"/>
    </source>
</evidence>
<name>A0AA96ZVH2_9EURY</name>
<organism evidence="2 3">
    <name type="scientific">Methanolapillus ohkumae</name>
    <dbReference type="NCBI Taxonomy" id="3028298"/>
    <lineage>
        <taxon>Archaea</taxon>
        <taxon>Methanobacteriati</taxon>
        <taxon>Methanobacteriota</taxon>
        <taxon>Stenosarchaea group</taxon>
        <taxon>Methanomicrobia</taxon>
        <taxon>Methanosarcinales</taxon>
        <taxon>Methanosarcinaceae</taxon>
        <taxon>Methanolapillus</taxon>
    </lineage>
</organism>
<reference evidence="2 3" key="1">
    <citation type="submission" date="2023-07" db="EMBL/GenBank/DDBJ databases">
        <title>Closed genome sequence of Methanosarcinaceae archaeon Am2.</title>
        <authorList>
            <person name="Poehlein A."/>
            <person name="Protasov E."/>
            <person name="Platt K."/>
            <person name="Reeh H."/>
            <person name="Daniel R."/>
            <person name="Brune A."/>
        </authorList>
    </citation>
    <scope>NUCLEOTIDE SEQUENCE [LARGE SCALE GENOMIC DNA]</scope>
    <source>
        <strain evidence="2 3">Am2</strain>
    </source>
</reference>
<gene>
    <name evidence="2" type="ORF">MsAm2_04770</name>
</gene>
<keyword evidence="3" id="KW-1185">Reference proteome</keyword>